<feature type="non-terminal residue" evidence="1">
    <location>
        <position position="53"/>
    </location>
</feature>
<reference evidence="1" key="1">
    <citation type="journal article" date="2014" name="Front. Microbiol.">
        <title>High frequency of phylogenetically diverse reductive dehalogenase-homologous genes in deep subseafloor sedimentary metagenomes.</title>
        <authorList>
            <person name="Kawai M."/>
            <person name="Futagami T."/>
            <person name="Toyoda A."/>
            <person name="Takaki Y."/>
            <person name="Nishi S."/>
            <person name="Hori S."/>
            <person name="Arai W."/>
            <person name="Tsubouchi T."/>
            <person name="Morono Y."/>
            <person name="Uchiyama I."/>
            <person name="Ito T."/>
            <person name="Fujiyama A."/>
            <person name="Inagaki F."/>
            <person name="Takami H."/>
        </authorList>
    </citation>
    <scope>NUCLEOTIDE SEQUENCE</scope>
    <source>
        <strain evidence="1">Expedition CK06-06</strain>
    </source>
</reference>
<dbReference type="EMBL" id="BART01010111">
    <property type="protein sequence ID" value="GAG85269.1"/>
    <property type="molecule type" value="Genomic_DNA"/>
</dbReference>
<organism evidence="1">
    <name type="scientific">marine sediment metagenome</name>
    <dbReference type="NCBI Taxonomy" id="412755"/>
    <lineage>
        <taxon>unclassified sequences</taxon>
        <taxon>metagenomes</taxon>
        <taxon>ecological metagenomes</taxon>
    </lineage>
</organism>
<name>X1AR58_9ZZZZ</name>
<comment type="caution">
    <text evidence="1">The sequence shown here is derived from an EMBL/GenBank/DDBJ whole genome shotgun (WGS) entry which is preliminary data.</text>
</comment>
<dbReference type="AlphaFoldDB" id="X1AR58"/>
<protein>
    <submittedName>
        <fullName evidence="1">Uncharacterized protein</fullName>
    </submittedName>
</protein>
<proteinExistence type="predicted"/>
<sequence>MTGRPILLNEDEHITHMSVSVLGYFQDAEAYIDKLEEVLEVLKRENLYFVNAN</sequence>
<gene>
    <name evidence="1" type="ORF">S01H4_22154</name>
</gene>
<evidence type="ECO:0000313" key="1">
    <source>
        <dbReference type="EMBL" id="GAG85269.1"/>
    </source>
</evidence>
<accession>X1AR58</accession>